<sequence>MLPSTSTAANVPDEVIVRDAALCLRSFCGERQSIPYSKFCERFKKVIGYSLKEHLLKCKFTFADLIEHIAATTRTKCHYDAEHKMIQLLSGQPPNESRSFSIFNPLGAYQSSQIVGPLIPRYPFPLHLDPRLPDFDSDVVAASSSRAVNEDIVPMNSMEHIRLENRGLVNIKNTGLYRSDGDVVNGGQPTEEGVDIVAHSKNPPPSTTPEPPPATTPVPPTLSSEQQPQFAQPPPTIQHIAGI</sequence>
<evidence type="ECO:0000313" key="4">
    <source>
        <dbReference type="WBParaSite" id="HPLM_0000410201-mRNA-1"/>
    </source>
</evidence>
<dbReference type="WBParaSite" id="HPLM_0000410201-mRNA-1">
    <property type="protein sequence ID" value="HPLM_0000410201-mRNA-1"/>
    <property type="gene ID" value="HPLM_0000410201"/>
</dbReference>
<protein>
    <submittedName>
        <fullName evidence="4">HTH OST-type domain-containing protein</fullName>
    </submittedName>
</protein>
<dbReference type="AlphaFoldDB" id="A0A158QK79"/>
<proteinExistence type="predicted"/>
<evidence type="ECO:0000313" key="3">
    <source>
        <dbReference type="Proteomes" id="UP000268014"/>
    </source>
</evidence>
<dbReference type="EMBL" id="UZAF01016174">
    <property type="protein sequence ID" value="VDO22396.1"/>
    <property type="molecule type" value="Genomic_DNA"/>
</dbReference>
<feature type="compositionally biased region" description="Pro residues" evidence="1">
    <location>
        <begin position="202"/>
        <end position="220"/>
    </location>
</feature>
<reference evidence="4" key="1">
    <citation type="submission" date="2016-04" db="UniProtKB">
        <authorList>
            <consortium name="WormBaseParasite"/>
        </authorList>
    </citation>
    <scope>IDENTIFICATION</scope>
</reference>
<evidence type="ECO:0000256" key="1">
    <source>
        <dbReference type="SAM" id="MobiDB-lite"/>
    </source>
</evidence>
<gene>
    <name evidence="2" type="ORF">HPLM_LOCUS4094</name>
</gene>
<organism evidence="4">
    <name type="scientific">Haemonchus placei</name>
    <name type="common">Barber's pole worm</name>
    <dbReference type="NCBI Taxonomy" id="6290"/>
    <lineage>
        <taxon>Eukaryota</taxon>
        <taxon>Metazoa</taxon>
        <taxon>Ecdysozoa</taxon>
        <taxon>Nematoda</taxon>
        <taxon>Chromadorea</taxon>
        <taxon>Rhabditida</taxon>
        <taxon>Rhabditina</taxon>
        <taxon>Rhabditomorpha</taxon>
        <taxon>Strongyloidea</taxon>
        <taxon>Trichostrongylidae</taxon>
        <taxon>Haemonchus</taxon>
    </lineage>
</organism>
<dbReference type="OrthoDB" id="5873364at2759"/>
<reference evidence="2 3" key="2">
    <citation type="submission" date="2018-11" db="EMBL/GenBank/DDBJ databases">
        <authorList>
            <consortium name="Pathogen Informatics"/>
        </authorList>
    </citation>
    <scope>NUCLEOTIDE SEQUENCE [LARGE SCALE GENOMIC DNA]</scope>
    <source>
        <strain evidence="2 3">MHpl1</strain>
    </source>
</reference>
<dbReference type="Proteomes" id="UP000268014">
    <property type="component" value="Unassembled WGS sequence"/>
</dbReference>
<evidence type="ECO:0000313" key="2">
    <source>
        <dbReference type="EMBL" id="VDO22396.1"/>
    </source>
</evidence>
<name>A0A158QK79_HAEPC</name>
<feature type="region of interest" description="Disordered" evidence="1">
    <location>
        <begin position="177"/>
        <end position="243"/>
    </location>
</feature>
<keyword evidence="3" id="KW-1185">Reference proteome</keyword>
<accession>A0A158QK79</accession>